<comment type="subunit">
    <text evidence="3">Homodimer.</text>
</comment>
<name>A0A9X3M2K8_9CORY</name>
<dbReference type="GO" id="GO:0009102">
    <property type="term" value="P:biotin biosynthetic process"/>
    <property type="evidence" value="ECO:0007669"/>
    <property type="project" value="UniProtKB-KW"/>
</dbReference>
<gene>
    <name evidence="11" type="ORF">L8V22_11350</name>
</gene>
<dbReference type="EMBL" id="JAKMUZ010000030">
    <property type="protein sequence ID" value="MCZ9297133.1"/>
    <property type="molecule type" value="Genomic_DNA"/>
</dbReference>
<evidence type="ECO:0000256" key="6">
    <source>
        <dbReference type="ARBA" id="ARBA00022741"/>
    </source>
</evidence>
<keyword evidence="6" id="KW-0547">Nucleotide-binding</keyword>
<keyword evidence="8" id="KW-0067">ATP-binding</keyword>
<comment type="caution">
    <text evidence="11">The sequence shown here is derived from an EMBL/GenBank/DDBJ whole genome shotgun (WGS) entry which is preliminary data.</text>
</comment>
<accession>A0A9X3M2K8</accession>
<keyword evidence="7" id="KW-0093">Biotin biosynthesis</keyword>
<evidence type="ECO:0000256" key="2">
    <source>
        <dbReference type="ARBA" id="ARBA00005075"/>
    </source>
</evidence>
<keyword evidence="5 11" id="KW-0436">Ligase</keyword>
<dbReference type="Pfam" id="PF03744">
    <property type="entry name" value="BioW"/>
    <property type="match status" value="1"/>
</dbReference>
<dbReference type="RefSeq" id="WP_238802172.1">
    <property type="nucleotide sequence ID" value="NZ_JAKMUZ010000030.1"/>
</dbReference>
<evidence type="ECO:0000256" key="5">
    <source>
        <dbReference type="ARBA" id="ARBA00022598"/>
    </source>
</evidence>
<sequence>MDFYSVRMRANTAGQHISGAEDIVSANDVAATCAALAQRALDHPKGSAENTTITVEALKEEEIWRVPQVSIKNLEVESPEHAHTVIRALLRGHTPHVERIIETTFAVRDMRGAMLIDAAQAERLEPDLQRGIRVSHIGAKLAFSTERVGKNAALEAVILASKVAAHPDVLAELCISDDPAYTTGYVCVAGTYHRVPHIKEPGSRAGGRAFIIRPGADVLALIEYLENHPVLVEVNSIA</sequence>
<proteinExistence type="predicted"/>
<keyword evidence="9" id="KW-0460">Magnesium</keyword>
<evidence type="ECO:0000256" key="1">
    <source>
        <dbReference type="ARBA" id="ARBA00001946"/>
    </source>
</evidence>
<evidence type="ECO:0000256" key="10">
    <source>
        <dbReference type="ARBA" id="ARBA00049553"/>
    </source>
</evidence>
<dbReference type="InterPro" id="IPR005499">
    <property type="entry name" value="BioW"/>
</dbReference>
<evidence type="ECO:0000313" key="12">
    <source>
        <dbReference type="Proteomes" id="UP001146439"/>
    </source>
</evidence>
<dbReference type="AlphaFoldDB" id="A0A9X3M2K8"/>
<evidence type="ECO:0000256" key="9">
    <source>
        <dbReference type="ARBA" id="ARBA00022842"/>
    </source>
</evidence>
<dbReference type="Proteomes" id="UP001146439">
    <property type="component" value="Unassembled WGS sequence"/>
</dbReference>
<evidence type="ECO:0000256" key="7">
    <source>
        <dbReference type="ARBA" id="ARBA00022756"/>
    </source>
</evidence>
<protein>
    <recommendedName>
        <fullName evidence="4">6-carboxyhexanoate--CoA ligase</fullName>
        <ecNumber evidence="4">6.2.1.14</ecNumber>
    </recommendedName>
</protein>
<comment type="cofactor">
    <cofactor evidence="1">
        <name>Mg(2+)</name>
        <dbReference type="ChEBI" id="CHEBI:18420"/>
    </cofactor>
</comment>
<comment type="catalytic activity">
    <reaction evidence="10">
        <text>heptanedioate + ATP + CoA = 6-carboxyhexanoyl-CoA + AMP + diphosphate</text>
        <dbReference type="Rhea" id="RHEA:14781"/>
        <dbReference type="ChEBI" id="CHEBI:30616"/>
        <dbReference type="ChEBI" id="CHEBI:33019"/>
        <dbReference type="ChEBI" id="CHEBI:36165"/>
        <dbReference type="ChEBI" id="CHEBI:57287"/>
        <dbReference type="ChEBI" id="CHEBI:57360"/>
        <dbReference type="ChEBI" id="CHEBI:456215"/>
        <dbReference type="EC" id="6.2.1.14"/>
    </reaction>
</comment>
<evidence type="ECO:0000256" key="3">
    <source>
        <dbReference type="ARBA" id="ARBA00011738"/>
    </source>
</evidence>
<dbReference type="EC" id="6.2.1.14" evidence="4"/>
<organism evidence="11 12">
    <name type="scientific">Corynebacterium yonathiae</name>
    <dbReference type="NCBI Taxonomy" id="2913504"/>
    <lineage>
        <taxon>Bacteria</taxon>
        <taxon>Bacillati</taxon>
        <taxon>Actinomycetota</taxon>
        <taxon>Actinomycetes</taxon>
        <taxon>Mycobacteriales</taxon>
        <taxon>Corynebacteriaceae</taxon>
        <taxon>Corynebacterium</taxon>
    </lineage>
</organism>
<reference evidence="11" key="1">
    <citation type="submission" date="2022-02" db="EMBL/GenBank/DDBJ databases">
        <title>Corynebacterium sp. from urogenital microbiome.</title>
        <authorList>
            <person name="Cappelli E.A."/>
            <person name="Ribeiro T.G."/>
            <person name="Peixe L."/>
        </authorList>
    </citation>
    <scope>NUCLEOTIDE SEQUENCE</scope>
    <source>
        <strain evidence="11">C21Ua_68</strain>
    </source>
</reference>
<dbReference type="GO" id="GO:0005524">
    <property type="term" value="F:ATP binding"/>
    <property type="evidence" value="ECO:0007669"/>
    <property type="project" value="UniProtKB-KW"/>
</dbReference>
<dbReference type="NCBIfam" id="NF002360">
    <property type="entry name" value="PRK01322.1"/>
    <property type="match status" value="1"/>
</dbReference>
<evidence type="ECO:0000256" key="8">
    <source>
        <dbReference type="ARBA" id="ARBA00022840"/>
    </source>
</evidence>
<evidence type="ECO:0000313" key="11">
    <source>
        <dbReference type="EMBL" id="MCZ9297133.1"/>
    </source>
</evidence>
<comment type="pathway">
    <text evidence="2">Metabolic intermediate metabolism; pimeloyl-CoA biosynthesis; pimeloyl-CoA from pimelate: step 1/1.</text>
</comment>
<evidence type="ECO:0000256" key="4">
    <source>
        <dbReference type="ARBA" id="ARBA00012984"/>
    </source>
</evidence>
<dbReference type="GO" id="GO:0042410">
    <property type="term" value="F:6-carboxyhexanoate-CoA ligase activity"/>
    <property type="evidence" value="ECO:0007669"/>
    <property type="project" value="UniProtKB-EC"/>
</dbReference>